<dbReference type="HOGENOM" id="CLU_048359_3_0_6"/>
<dbReference type="KEGG" id="dja:HY57_00055"/>
<dbReference type="Pfam" id="PF02190">
    <property type="entry name" value="LON_substr_bdg"/>
    <property type="match status" value="1"/>
</dbReference>
<dbReference type="Proteomes" id="UP000027987">
    <property type="component" value="Chromosome"/>
</dbReference>
<feature type="domain" description="Lon N-terminal" evidence="1">
    <location>
        <begin position="7"/>
        <end position="198"/>
    </location>
</feature>
<dbReference type="Gene3D" id="1.10.4060.10">
    <property type="entry name" value="BPP1347 like domain"/>
    <property type="match status" value="1"/>
</dbReference>
<dbReference type="RefSeq" id="WP_019465039.1">
    <property type="nucleotide sequence ID" value="NZ_ALOY01000146.1"/>
</dbReference>
<dbReference type="PANTHER" id="PTHR46732:SF8">
    <property type="entry name" value="ATP-DEPENDENT PROTEASE LA (LON) DOMAIN PROTEIN"/>
    <property type="match status" value="1"/>
</dbReference>
<organism evidence="2 3">
    <name type="scientific">Dyella japonica A8</name>
    <dbReference type="NCBI Taxonomy" id="1217721"/>
    <lineage>
        <taxon>Bacteria</taxon>
        <taxon>Pseudomonadati</taxon>
        <taxon>Pseudomonadota</taxon>
        <taxon>Gammaproteobacteria</taxon>
        <taxon>Lysobacterales</taxon>
        <taxon>Rhodanobacteraceae</taxon>
        <taxon>Dyella</taxon>
    </lineage>
</organism>
<dbReference type="SUPFAM" id="SSF88697">
    <property type="entry name" value="PUA domain-like"/>
    <property type="match status" value="1"/>
</dbReference>
<dbReference type="OrthoDB" id="8558970at2"/>
<dbReference type="Gene3D" id="2.30.130.40">
    <property type="entry name" value="LON domain-like"/>
    <property type="match status" value="1"/>
</dbReference>
<dbReference type="PROSITE" id="PS51787">
    <property type="entry name" value="LON_N"/>
    <property type="match status" value="1"/>
</dbReference>
<proteinExistence type="predicted"/>
<dbReference type="PANTHER" id="PTHR46732">
    <property type="entry name" value="ATP-DEPENDENT PROTEASE LA (LON) DOMAIN PROTEIN"/>
    <property type="match status" value="1"/>
</dbReference>
<dbReference type="PATRIC" id="fig|1217721.7.peg.12"/>
<keyword evidence="3" id="KW-1185">Reference proteome</keyword>
<accession>A0A075JW41</accession>
<dbReference type="EMBL" id="CP008884">
    <property type="protein sequence ID" value="AIF45765.1"/>
    <property type="molecule type" value="Genomic_DNA"/>
</dbReference>
<dbReference type="STRING" id="1217721.HY57_00055"/>
<dbReference type="AlphaFoldDB" id="A0A075JW41"/>
<dbReference type="SMART" id="SM00464">
    <property type="entry name" value="LON"/>
    <property type="match status" value="1"/>
</dbReference>
<evidence type="ECO:0000259" key="1">
    <source>
        <dbReference type="PROSITE" id="PS51787"/>
    </source>
</evidence>
<sequence>MAAKTLHPDRPLFPLGTVLYPGGQLSLRIFERRYLDMVRECARTGGSFGVCLILQGQEAGAPALPAAVGTLARIVDFHNREDGLLGIQAEGGERFRVTRTRVRSDGLVRGDIELWPAESSQEVPVEFALLQSILERLIETMAPHWRNAPRHRYDDASWLGFRLAELLPLQTDEQQRLLEITDPVQRLAELRDILPRFQRA</sequence>
<evidence type="ECO:0000313" key="2">
    <source>
        <dbReference type="EMBL" id="AIF45765.1"/>
    </source>
</evidence>
<gene>
    <name evidence="2" type="ORF">HY57_00055</name>
</gene>
<evidence type="ECO:0000313" key="3">
    <source>
        <dbReference type="Proteomes" id="UP000027987"/>
    </source>
</evidence>
<name>A0A075JW41_9GAMM</name>
<reference evidence="2 3" key="1">
    <citation type="submission" date="2014-07" db="EMBL/GenBank/DDBJ databases">
        <title>Complete Genome Sequence of Dyella japonica Strain A8 Isolated from Malaysian Tropical Soil.</title>
        <authorList>
            <person name="Hui R.K.H."/>
            <person name="Chen J.-W."/>
            <person name="Chan K.-G."/>
            <person name="Leung F.C.C."/>
        </authorList>
    </citation>
    <scope>NUCLEOTIDE SEQUENCE [LARGE SCALE GENOMIC DNA]</scope>
    <source>
        <strain evidence="2 3">A8</strain>
    </source>
</reference>
<dbReference type="InterPro" id="IPR015947">
    <property type="entry name" value="PUA-like_sf"/>
</dbReference>
<dbReference type="InterPro" id="IPR046336">
    <property type="entry name" value="Lon_prtase_N_sf"/>
</dbReference>
<protein>
    <submittedName>
        <fullName evidence="2">Peptidase S16</fullName>
    </submittedName>
</protein>
<dbReference type="InterPro" id="IPR003111">
    <property type="entry name" value="Lon_prtase_N"/>
</dbReference>